<protein>
    <submittedName>
        <fullName evidence="2">Kinesin-like protein kin-10a</fullName>
    </submittedName>
</protein>
<proteinExistence type="predicted"/>
<comment type="caution">
    <text evidence="2">The sequence shown here is derived from an EMBL/GenBank/DDBJ whole genome shotgun (WGS) entry which is preliminary data.</text>
</comment>
<gene>
    <name evidence="2" type="primary">KIN10A_0</name>
    <name evidence="2" type="ORF">CFP56_031624</name>
</gene>
<sequence>MAPTPSLKVNQAHLRLHYNDANKPNPSLNPNTSAKETPHPQQHPVEVIARIRDYPDWKEKPTLVLNVNSNNHSIRVRADFGYQDFSLDRVSFSEDQDLNLL</sequence>
<evidence type="ECO:0000313" key="2">
    <source>
        <dbReference type="EMBL" id="KAK7826915.1"/>
    </source>
</evidence>
<accession>A0AAW0JKB6</accession>
<evidence type="ECO:0000256" key="1">
    <source>
        <dbReference type="SAM" id="MobiDB-lite"/>
    </source>
</evidence>
<reference evidence="2 3" key="1">
    <citation type="journal article" date="2018" name="Sci. Data">
        <title>The draft genome sequence of cork oak.</title>
        <authorList>
            <person name="Ramos A.M."/>
            <person name="Usie A."/>
            <person name="Barbosa P."/>
            <person name="Barros P.M."/>
            <person name="Capote T."/>
            <person name="Chaves I."/>
            <person name="Simoes F."/>
            <person name="Abreu I."/>
            <person name="Carrasquinho I."/>
            <person name="Faro C."/>
            <person name="Guimaraes J.B."/>
            <person name="Mendonca D."/>
            <person name="Nobrega F."/>
            <person name="Rodrigues L."/>
            <person name="Saibo N.J.M."/>
            <person name="Varela M.C."/>
            <person name="Egas C."/>
            <person name="Matos J."/>
            <person name="Miguel C.M."/>
            <person name="Oliveira M.M."/>
            <person name="Ricardo C.P."/>
            <person name="Goncalves S."/>
        </authorList>
    </citation>
    <scope>NUCLEOTIDE SEQUENCE [LARGE SCALE GENOMIC DNA]</scope>
    <source>
        <strain evidence="3">cv. HL8</strain>
    </source>
</reference>
<feature type="region of interest" description="Disordered" evidence="1">
    <location>
        <begin position="17"/>
        <end position="43"/>
    </location>
</feature>
<organism evidence="2 3">
    <name type="scientific">Quercus suber</name>
    <name type="common">Cork oak</name>
    <dbReference type="NCBI Taxonomy" id="58331"/>
    <lineage>
        <taxon>Eukaryota</taxon>
        <taxon>Viridiplantae</taxon>
        <taxon>Streptophyta</taxon>
        <taxon>Embryophyta</taxon>
        <taxon>Tracheophyta</taxon>
        <taxon>Spermatophyta</taxon>
        <taxon>Magnoliopsida</taxon>
        <taxon>eudicotyledons</taxon>
        <taxon>Gunneridae</taxon>
        <taxon>Pentapetalae</taxon>
        <taxon>rosids</taxon>
        <taxon>fabids</taxon>
        <taxon>Fagales</taxon>
        <taxon>Fagaceae</taxon>
        <taxon>Quercus</taxon>
    </lineage>
</organism>
<keyword evidence="3" id="KW-1185">Reference proteome</keyword>
<name>A0AAW0JKB6_QUESU</name>
<feature type="compositionally biased region" description="Polar residues" evidence="1">
    <location>
        <begin position="22"/>
        <end position="35"/>
    </location>
</feature>
<evidence type="ECO:0000313" key="3">
    <source>
        <dbReference type="Proteomes" id="UP000237347"/>
    </source>
</evidence>
<dbReference type="Proteomes" id="UP000237347">
    <property type="component" value="Unassembled WGS sequence"/>
</dbReference>
<dbReference type="EMBL" id="PKMF04000534">
    <property type="protein sequence ID" value="KAK7826915.1"/>
    <property type="molecule type" value="Genomic_DNA"/>
</dbReference>
<dbReference type="AlphaFoldDB" id="A0AAW0JKB6"/>